<feature type="signal peptide" evidence="2">
    <location>
        <begin position="1"/>
        <end position="18"/>
    </location>
</feature>
<gene>
    <name evidence="3" type="ORF">CINC_LOCUS12936</name>
</gene>
<keyword evidence="4" id="KW-1185">Reference proteome</keyword>
<dbReference type="AlphaFoldDB" id="A0A9P0C5H9"/>
<evidence type="ECO:0000256" key="2">
    <source>
        <dbReference type="SAM" id="SignalP"/>
    </source>
</evidence>
<dbReference type="Proteomes" id="UP001154114">
    <property type="component" value="Chromosome 9"/>
</dbReference>
<name>A0A9P0C5H9_CHRIL</name>
<keyword evidence="2" id="KW-0732">Signal</keyword>
<proteinExistence type="predicted"/>
<dbReference type="EMBL" id="LR824012">
    <property type="protein sequence ID" value="CAH0628663.1"/>
    <property type="molecule type" value="Genomic_DNA"/>
</dbReference>
<feature type="compositionally biased region" description="Polar residues" evidence="1">
    <location>
        <begin position="130"/>
        <end position="148"/>
    </location>
</feature>
<dbReference type="OrthoDB" id="7153258at2759"/>
<accession>A0A9P0C5H9</accession>
<feature type="chain" id="PRO_5040271046" evidence="2">
    <location>
        <begin position="19"/>
        <end position="201"/>
    </location>
</feature>
<evidence type="ECO:0000256" key="1">
    <source>
        <dbReference type="SAM" id="MobiDB-lite"/>
    </source>
</evidence>
<protein>
    <submittedName>
        <fullName evidence="3">Uncharacterized protein</fullName>
    </submittedName>
</protein>
<feature type="region of interest" description="Disordered" evidence="1">
    <location>
        <begin position="127"/>
        <end position="195"/>
    </location>
</feature>
<organism evidence="3 4">
    <name type="scientific">Chrysodeixis includens</name>
    <name type="common">Soybean looper</name>
    <name type="synonym">Pseudoplusia includens</name>
    <dbReference type="NCBI Taxonomy" id="689277"/>
    <lineage>
        <taxon>Eukaryota</taxon>
        <taxon>Metazoa</taxon>
        <taxon>Ecdysozoa</taxon>
        <taxon>Arthropoda</taxon>
        <taxon>Hexapoda</taxon>
        <taxon>Insecta</taxon>
        <taxon>Pterygota</taxon>
        <taxon>Neoptera</taxon>
        <taxon>Endopterygota</taxon>
        <taxon>Lepidoptera</taxon>
        <taxon>Glossata</taxon>
        <taxon>Ditrysia</taxon>
        <taxon>Noctuoidea</taxon>
        <taxon>Noctuidae</taxon>
        <taxon>Plusiinae</taxon>
        <taxon>Chrysodeixis</taxon>
    </lineage>
</organism>
<sequence>MLIVHVSLFCVVLKFSLAGKVINPDLGAIDDVLWDVIQKRLQHPPGPNEPIKTPGSDPTRPGGVNIFNPSNNFHNVSEYTNEMIQNIMNKITQTLTSIFNINVTNNFVAPGFGPRPFPPLGGWPIGRPPVQNQGEQTANGETSLTSNKPVLHIGGSQPLASTTKRTPKQEKHHKNDNYDYDFDVRKDSTEGEGDDLIDMLI</sequence>
<evidence type="ECO:0000313" key="4">
    <source>
        <dbReference type="Proteomes" id="UP001154114"/>
    </source>
</evidence>
<reference evidence="3" key="1">
    <citation type="submission" date="2021-12" db="EMBL/GenBank/DDBJ databases">
        <authorList>
            <person name="King R."/>
        </authorList>
    </citation>
    <scope>NUCLEOTIDE SEQUENCE</scope>
</reference>
<feature type="compositionally biased region" description="Basic and acidic residues" evidence="1">
    <location>
        <begin position="167"/>
        <end position="189"/>
    </location>
</feature>
<evidence type="ECO:0000313" key="3">
    <source>
        <dbReference type="EMBL" id="CAH0628663.1"/>
    </source>
</evidence>